<dbReference type="AlphaFoldDB" id="A0A4R2JL19"/>
<proteinExistence type="predicted"/>
<organism evidence="1 2">
    <name type="scientific">Actinocrispum wychmicini</name>
    <dbReference type="NCBI Taxonomy" id="1213861"/>
    <lineage>
        <taxon>Bacteria</taxon>
        <taxon>Bacillati</taxon>
        <taxon>Actinomycetota</taxon>
        <taxon>Actinomycetes</taxon>
        <taxon>Pseudonocardiales</taxon>
        <taxon>Pseudonocardiaceae</taxon>
        <taxon>Actinocrispum</taxon>
    </lineage>
</organism>
<accession>A0A4R2JL19</accession>
<dbReference type="Proteomes" id="UP000295680">
    <property type="component" value="Unassembled WGS sequence"/>
</dbReference>
<sequence length="217" mass="24452">MPHTGLRAPQPARWQLRHREQGTQHLPQYLRSRRGPAVSNCPRELARRARFVVGHHRPARCRELVEIHSVEFLAVGPENPLAQHGIVAGPPRQCVLGGEQVHGASHEMGSDHATSDQHVRELRRVERAQPRPETDERFLRLLRLHAAQVLDRVDGRHVGAVEQQLPGECRAVECPGVQDRHVITFAWIAARRCPLLRRSLGAQGPEMIMNRSVGGLR</sequence>
<evidence type="ECO:0000313" key="2">
    <source>
        <dbReference type="Proteomes" id="UP000295680"/>
    </source>
</evidence>
<keyword evidence="2" id="KW-1185">Reference proteome</keyword>
<evidence type="ECO:0000313" key="1">
    <source>
        <dbReference type="EMBL" id="TCO60743.1"/>
    </source>
</evidence>
<reference evidence="1 2" key="1">
    <citation type="submission" date="2019-03" db="EMBL/GenBank/DDBJ databases">
        <title>Genomic Encyclopedia of Type Strains, Phase IV (KMG-IV): sequencing the most valuable type-strain genomes for metagenomic binning, comparative biology and taxonomic classification.</title>
        <authorList>
            <person name="Goeker M."/>
        </authorList>
    </citation>
    <scope>NUCLEOTIDE SEQUENCE [LARGE SCALE GENOMIC DNA]</scope>
    <source>
        <strain evidence="1 2">DSM 45934</strain>
    </source>
</reference>
<dbReference type="EMBL" id="SLWS01000003">
    <property type="protein sequence ID" value="TCO60743.1"/>
    <property type="molecule type" value="Genomic_DNA"/>
</dbReference>
<comment type="caution">
    <text evidence="1">The sequence shown here is derived from an EMBL/GenBank/DDBJ whole genome shotgun (WGS) entry which is preliminary data.</text>
</comment>
<name>A0A4R2JL19_9PSEU</name>
<protein>
    <submittedName>
        <fullName evidence="1">Uncharacterized protein</fullName>
    </submittedName>
</protein>
<gene>
    <name evidence="1" type="ORF">EV192_103318</name>
</gene>